<keyword evidence="6 7" id="KW-0539">Nucleus</keyword>
<dbReference type="InterPro" id="IPR009057">
    <property type="entry name" value="Homeodomain-like_sf"/>
</dbReference>
<evidence type="ECO:0000313" key="12">
    <source>
        <dbReference type="Proteomes" id="UP001497623"/>
    </source>
</evidence>
<sequence length="286" mass="31653">MWRSFDSNVDQKPTQSCSAVDDDKDKNKKRTRRQRTHFTSQQLQELEATFTRNRYPDMSTREEISLWLNLREAQVRIWFKNRRAKWRKRERYVVTGADLKGWGAGHQLPGCWPTTDDALYSTYSSYNWGKVAPHHHHLTAAAAAAKPFPWGFNTSPLVSQQHTAHVAPMSCFQTGGQTHMGSSSSINSMGLATTMSSSLGTSAAAAVAASSYPYPGAAAAASAAATSYMYRDQGSMSSSLASLKFKAKEAFTYSPMAKDAFTYSPMSPRQNSLSACQYAMGERNPL</sequence>
<dbReference type="GO" id="GO:0009653">
    <property type="term" value="P:anatomical structure morphogenesis"/>
    <property type="evidence" value="ECO:0007669"/>
    <property type="project" value="TreeGrafter"/>
</dbReference>
<comment type="caution">
    <text evidence="11">The sequence shown here is derived from an EMBL/GenBank/DDBJ whole genome shotgun (WGS) entry which is preliminary data.</text>
</comment>
<dbReference type="PANTHER" id="PTHR45882">
    <property type="entry name" value="PITUITARY HOMEOBOX HOMOLOG PTX1"/>
    <property type="match status" value="1"/>
</dbReference>
<evidence type="ECO:0000256" key="4">
    <source>
        <dbReference type="ARBA" id="ARBA00023125"/>
    </source>
</evidence>
<protein>
    <recommendedName>
        <fullName evidence="10">Homeobox domain-containing protein</fullName>
    </recommendedName>
</protein>
<dbReference type="InterPro" id="IPR020479">
    <property type="entry name" value="HD_metazoa"/>
</dbReference>
<dbReference type="InterPro" id="IPR001356">
    <property type="entry name" value="HD"/>
</dbReference>
<evidence type="ECO:0000256" key="3">
    <source>
        <dbReference type="ARBA" id="ARBA00022473"/>
    </source>
</evidence>
<evidence type="ECO:0000256" key="6">
    <source>
        <dbReference type="ARBA" id="ARBA00023242"/>
    </source>
</evidence>
<keyword evidence="4 7" id="KW-0238">DNA-binding</keyword>
<dbReference type="PIRSF" id="PIRSF000563">
    <property type="entry name" value="Homeobox_protein_Pitx/Unc30"/>
    <property type="match status" value="1"/>
</dbReference>
<feature type="DNA-binding region" description="Homeobox" evidence="7">
    <location>
        <begin position="31"/>
        <end position="90"/>
    </location>
</feature>
<feature type="domain" description="Homeobox" evidence="10">
    <location>
        <begin position="29"/>
        <end position="89"/>
    </location>
</feature>
<dbReference type="GO" id="GO:0000981">
    <property type="term" value="F:DNA-binding transcription factor activity, RNA polymerase II-specific"/>
    <property type="evidence" value="ECO:0007669"/>
    <property type="project" value="InterPro"/>
</dbReference>
<comment type="similarity">
    <text evidence="2">Belongs to the paired homeobox family. Bicoid subfamily.</text>
</comment>
<dbReference type="FunFam" id="1.10.10.60:FF:000679">
    <property type="entry name" value="Homeobox protein aristaless"/>
    <property type="match status" value="1"/>
</dbReference>
<accession>A0AAV2S4F3</accession>
<evidence type="ECO:0000256" key="2">
    <source>
        <dbReference type="ARBA" id="ARBA00006503"/>
    </source>
</evidence>
<proteinExistence type="inferred from homology"/>
<evidence type="ECO:0000256" key="1">
    <source>
        <dbReference type="ARBA" id="ARBA00004123"/>
    </source>
</evidence>
<dbReference type="PANTHER" id="PTHR45882:SF3">
    <property type="entry name" value="PITUITARY HOMEOBOX HOMOLOG PTX1"/>
    <property type="match status" value="1"/>
</dbReference>
<feature type="compositionally biased region" description="Polar residues" evidence="9">
    <location>
        <begin position="1"/>
        <end position="18"/>
    </location>
</feature>
<keyword evidence="3" id="KW-0217">Developmental protein</keyword>
<dbReference type="PRINTS" id="PR00024">
    <property type="entry name" value="HOMEOBOX"/>
</dbReference>
<dbReference type="GO" id="GO:0005634">
    <property type="term" value="C:nucleus"/>
    <property type="evidence" value="ECO:0007669"/>
    <property type="project" value="UniProtKB-SubCell"/>
</dbReference>
<keyword evidence="5 7" id="KW-0371">Homeobox</keyword>
<feature type="non-terminal residue" evidence="11">
    <location>
        <position position="286"/>
    </location>
</feature>
<dbReference type="SUPFAM" id="SSF46689">
    <property type="entry name" value="Homeodomain-like"/>
    <property type="match status" value="1"/>
</dbReference>
<dbReference type="PROSITE" id="PS00027">
    <property type="entry name" value="HOMEOBOX_1"/>
    <property type="match status" value="1"/>
</dbReference>
<feature type="region of interest" description="Disordered" evidence="9">
    <location>
        <begin position="1"/>
        <end position="38"/>
    </location>
</feature>
<dbReference type="PROSITE" id="PS50071">
    <property type="entry name" value="HOMEOBOX_2"/>
    <property type="match status" value="1"/>
</dbReference>
<dbReference type="GO" id="GO:0000978">
    <property type="term" value="F:RNA polymerase II cis-regulatory region sequence-specific DNA binding"/>
    <property type="evidence" value="ECO:0007669"/>
    <property type="project" value="TreeGrafter"/>
</dbReference>
<dbReference type="Proteomes" id="UP001497623">
    <property type="component" value="Unassembled WGS sequence"/>
</dbReference>
<dbReference type="InterPro" id="IPR016233">
    <property type="entry name" value="Homeobox_Pitx/unc30"/>
</dbReference>
<gene>
    <name evidence="11" type="ORF">MNOR_LOCUS32217</name>
</gene>
<evidence type="ECO:0000259" key="10">
    <source>
        <dbReference type="PROSITE" id="PS50071"/>
    </source>
</evidence>
<feature type="compositionally biased region" description="Basic residues" evidence="9">
    <location>
        <begin position="27"/>
        <end position="36"/>
    </location>
</feature>
<dbReference type="Pfam" id="PF00046">
    <property type="entry name" value="Homeodomain"/>
    <property type="match status" value="1"/>
</dbReference>
<organism evidence="11 12">
    <name type="scientific">Meganyctiphanes norvegica</name>
    <name type="common">Northern krill</name>
    <name type="synonym">Thysanopoda norvegica</name>
    <dbReference type="NCBI Taxonomy" id="48144"/>
    <lineage>
        <taxon>Eukaryota</taxon>
        <taxon>Metazoa</taxon>
        <taxon>Ecdysozoa</taxon>
        <taxon>Arthropoda</taxon>
        <taxon>Crustacea</taxon>
        <taxon>Multicrustacea</taxon>
        <taxon>Malacostraca</taxon>
        <taxon>Eumalacostraca</taxon>
        <taxon>Eucarida</taxon>
        <taxon>Euphausiacea</taxon>
        <taxon>Euphausiidae</taxon>
        <taxon>Meganyctiphanes</taxon>
    </lineage>
</organism>
<dbReference type="EMBL" id="CAXKWB010043321">
    <property type="protein sequence ID" value="CAL4159023.1"/>
    <property type="molecule type" value="Genomic_DNA"/>
</dbReference>
<evidence type="ECO:0000256" key="9">
    <source>
        <dbReference type="SAM" id="MobiDB-lite"/>
    </source>
</evidence>
<evidence type="ECO:0000256" key="7">
    <source>
        <dbReference type="PROSITE-ProRule" id="PRU00108"/>
    </source>
</evidence>
<dbReference type="SMART" id="SM00389">
    <property type="entry name" value="HOX"/>
    <property type="match status" value="1"/>
</dbReference>
<dbReference type="Gene3D" id="1.10.10.60">
    <property type="entry name" value="Homeodomain-like"/>
    <property type="match status" value="1"/>
</dbReference>
<evidence type="ECO:0000256" key="5">
    <source>
        <dbReference type="ARBA" id="ARBA00023155"/>
    </source>
</evidence>
<comment type="subcellular location">
    <subcellularLocation>
        <location evidence="1 7 8">Nucleus</location>
    </subcellularLocation>
</comment>
<evidence type="ECO:0000313" key="11">
    <source>
        <dbReference type="EMBL" id="CAL4159023.1"/>
    </source>
</evidence>
<evidence type="ECO:0000256" key="8">
    <source>
        <dbReference type="RuleBase" id="RU000682"/>
    </source>
</evidence>
<name>A0AAV2S4F3_MEGNR</name>
<dbReference type="InterPro" id="IPR017970">
    <property type="entry name" value="Homeobox_CS"/>
</dbReference>
<dbReference type="AlphaFoldDB" id="A0AAV2S4F3"/>
<reference evidence="11 12" key="1">
    <citation type="submission" date="2024-05" db="EMBL/GenBank/DDBJ databases">
        <authorList>
            <person name="Wallberg A."/>
        </authorList>
    </citation>
    <scope>NUCLEOTIDE SEQUENCE [LARGE SCALE GENOMIC DNA]</scope>
</reference>
<dbReference type="CDD" id="cd00086">
    <property type="entry name" value="homeodomain"/>
    <property type="match status" value="1"/>
</dbReference>
<keyword evidence="12" id="KW-1185">Reference proteome</keyword>